<dbReference type="PROSITE" id="PS51490">
    <property type="entry name" value="KHA"/>
    <property type="match status" value="1"/>
</dbReference>
<dbReference type="SMART" id="SM00248">
    <property type="entry name" value="ANK"/>
    <property type="match status" value="6"/>
</dbReference>
<dbReference type="PANTHER" id="PTHR45743:SF3">
    <property type="entry name" value="POTASSIUM CHANNEL SKOR"/>
    <property type="match status" value="1"/>
</dbReference>
<evidence type="ECO:0000259" key="19">
    <source>
        <dbReference type="PROSITE" id="PS51490"/>
    </source>
</evidence>
<dbReference type="Pfam" id="PF00520">
    <property type="entry name" value="Ion_trans"/>
    <property type="match status" value="1"/>
</dbReference>
<feature type="compositionally biased region" description="Basic and acidic residues" evidence="17">
    <location>
        <begin position="1"/>
        <end position="12"/>
    </location>
</feature>
<feature type="transmembrane region" description="Helical" evidence="16">
    <location>
        <begin position="111"/>
        <end position="129"/>
    </location>
</feature>
<evidence type="ECO:0000256" key="13">
    <source>
        <dbReference type="ARBA" id="ARBA00023136"/>
    </source>
</evidence>
<feature type="region of interest" description="Disordered" evidence="17">
    <location>
        <begin position="1"/>
        <end position="32"/>
    </location>
</feature>
<gene>
    <name evidence="20" type="ORF">SI8410_08011516</name>
</gene>
<dbReference type="InterPro" id="IPR014710">
    <property type="entry name" value="RmlC-like_jellyroll"/>
</dbReference>
<dbReference type="GO" id="GO:0005249">
    <property type="term" value="F:voltage-gated potassium channel activity"/>
    <property type="evidence" value="ECO:0007669"/>
    <property type="project" value="UniProtKB-UniRule"/>
</dbReference>
<feature type="transmembrane region" description="Helical" evidence="16">
    <location>
        <begin position="73"/>
        <end position="91"/>
    </location>
</feature>
<keyword evidence="5 16" id="KW-0812">Transmembrane</keyword>
<dbReference type="CDD" id="cd00038">
    <property type="entry name" value="CAP_ED"/>
    <property type="match status" value="1"/>
</dbReference>
<dbReference type="InterPro" id="IPR045319">
    <property type="entry name" value="KAT/AKT"/>
</dbReference>
<evidence type="ECO:0000256" key="3">
    <source>
        <dbReference type="ARBA" id="ARBA00022448"/>
    </source>
</evidence>
<feature type="domain" description="Cyclic nucleotide-binding" evidence="18">
    <location>
        <begin position="395"/>
        <end position="498"/>
    </location>
</feature>
<dbReference type="InterPro" id="IPR003938">
    <property type="entry name" value="K_chnl_volt-dep_EAG/ELK/ERG"/>
</dbReference>
<evidence type="ECO:0000256" key="7">
    <source>
        <dbReference type="ARBA" id="ARBA00022826"/>
    </source>
</evidence>
<comment type="domain">
    <text evidence="16">The segment S4 is probably the voltage-sensor and is characterized by a series of positively charged amino acids. The pore-forming region H5 is enclosed by the transmembrane segments S5 and S6 in the Shaker-type (1P/6TM) and contains the GYGD signature motif which seems to be involved in potassium selectivity.</text>
</comment>
<proteinExistence type="inferred from homology"/>
<evidence type="ECO:0000256" key="6">
    <source>
        <dbReference type="ARBA" id="ARBA00022737"/>
    </source>
</evidence>
<dbReference type="SUPFAM" id="SSF48403">
    <property type="entry name" value="Ankyrin repeat"/>
    <property type="match status" value="1"/>
</dbReference>
<keyword evidence="14 16" id="KW-0407">Ion channel</keyword>
<evidence type="ECO:0000256" key="4">
    <source>
        <dbReference type="ARBA" id="ARBA00022538"/>
    </source>
</evidence>
<evidence type="ECO:0000256" key="17">
    <source>
        <dbReference type="SAM" id="MobiDB-lite"/>
    </source>
</evidence>
<keyword evidence="21" id="KW-1185">Reference proteome</keyword>
<dbReference type="Pfam" id="PF11834">
    <property type="entry name" value="KHA"/>
    <property type="match status" value="1"/>
</dbReference>
<keyword evidence="8 16" id="KW-0851">Voltage-gated channel</keyword>
<dbReference type="PROSITE" id="PS50042">
    <property type="entry name" value="CNMP_BINDING_3"/>
    <property type="match status" value="1"/>
</dbReference>
<keyword evidence="4 16" id="KW-0633">Potassium transport</keyword>
<evidence type="ECO:0000256" key="16">
    <source>
        <dbReference type="RuleBase" id="RU369015"/>
    </source>
</evidence>
<evidence type="ECO:0000256" key="1">
    <source>
        <dbReference type="ARBA" id="ARBA00004141"/>
    </source>
</evidence>
<dbReference type="Proteomes" id="UP000663760">
    <property type="component" value="Chromosome 8"/>
</dbReference>
<evidence type="ECO:0000313" key="21">
    <source>
        <dbReference type="Proteomes" id="UP000663760"/>
    </source>
</evidence>
<feature type="compositionally biased region" description="Acidic residues" evidence="17">
    <location>
        <begin position="13"/>
        <end position="27"/>
    </location>
</feature>
<feature type="domain" description="KHA" evidence="19">
    <location>
        <begin position="747"/>
        <end position="824"/>
    </location>
</feature>
<keyword evidence="3 16" id="KW-0813">Transport</keyword>
<evidence type="ECO:0000256" key="10">
    <source>
        <dbReference type="ARBA" id="ARBA00022989"/>
    </source>
</evidence>
<keyword evidence="9 16" id="KW-0630">Potassium</keyword>
<keyword evidence="13 16" id="KW-0472">Membrane</keyword>
<dbReference type="Gene3D" id="1.10.287.70">
    <property type="match status" value="1"/>
</dbReference>
<evidence type="ECO:0000259" key="18">
    <source>
        <dbReference type="PROSITE" id="PS50042"/>
    </source>
</evidence>
<protein>
    <recommendedName>
        <fullName evidence="16">Potassium channel</fullName>
    </recommendedName>
</protein>
<name>A0A7I8KUS3_SPIIN</name>
<feature type="repeat" description="ANK" evidence="15">
    <location>
        <begin position="605"/>
        <end position="637"/>
    </location>
</feature>
<evidence type="ECO:0000256" key="15">
    <source>
        <dbReference type="PROSITE-ProRule" id="PRU00023"/>
    </source>
</evidence>
<dbReference type="InterPro" id="IPR005821">
    <property type="entry name" value="Ion_trans_dom"/>
</dbReference>
<dbReference type="Gene3D" id="1.25.40.20">
    <property type="entry name" value="Ankyrin repeat-containing domain"/>
    <property type="match status" value="2"/>
</dbReference>
<feature type="transmembrane region" description="Helical" evidence="16">
    <location>
        <begin position="267"/>
        <end position="284"/>
    </location>
</feature>
<comment type="subunit">
    <text evidence="16">The potassium channel is composed of a homo- or heterotetrameric complex of pore-forming subunits.</text>
</comment>
<feature type="transmembrane region" description="Helical" evidence="16">
    <location>
        <begin position="210"/>
        <end position="232"/>
    </location>
</feature>
<dbReference type="PROSITE" id="PS50088">
    <property type="entry name" value="ANK_REPEAT"/>
    <property type="match status" value="3"/>
</dbReference>
<comment type="function">
    <text evidence="16">Potassium channel.</text>
</comment>
<dbReference type="OrthoDB" id="426293at2759"/>
<comment type="caution">
    <text evidence="16">Lacks conserved residue(s) required for the propagation of feature annotation.</text>
</comment>
<dbReference type="InterPro" id="IPR000595">
    <property type="entry name" value="cNMP-bd_dom"/>
</dbReference>
<feature type="transmembrane region" description="Helical" evidence="16">
    <location>
        <begin position="296"/>
        <end position="320"/>
    </location>
</feature>
<evidence type="ECO:0000256" key="11">
    <source>
        <dbReference type="ARBA" id="ARBA00023043"/>
    </source>
</evidence>
<dbReference type="PANTHER" id="PTHR45743">
    <property type="entry name" value="POTASSIUM CHANNEL AKT1"/>
    <property type="match status" value="1"/>
</dbReference>
<dbReference type="PROSITE" id="PS50297">
    <property type="entry name" value="ANK_REP_REGION"/>
    <property type="match status" value="3"/>
</dbReference>
<feature type="repeat" description="ANK" evidence="15">
    <location>
        <begin position="669"/>
        <end position="701"/>
    </location>
</feature>
<dbReference type="InterPro" id="IPR002110">
    <property type="entry name" value="Ankyrin_rpt"/>
</dbReference>
<dbReference type="Pfam" id="PF12796">
    <property type="entry name" value="Ank_2"/>
    <property type="match status" value="2"/>
</dbReference>
<dbReference type="FunFam" id="1.10.287.70:FF:000139">
    <property type="entry name" value="Potassium channel SKOR"/>
    <property type="match status" value="1"/>
</dbReference>
<sequence length="824" mass="94209">MPSRIVESRDSPEREEEEEEFEIEDLPENGSSMGSRFALLGRQLRMRTASRDRLVNGFKGCFGRFIITPDNRFYRLWTHLILLWAVYSSFFTPLEFGFFRGLPQKLLLLDIAGQFAFFVDIFIHFFLAFRDAQTYRMVYSPRRIALRYLKSGFLMDLLACLPWDIIYKASGRKEEVRYFLWIRLCRVRKITKFLQTLEKDIRVNYLFTRIIKLIAVELYCTHTAACIFYYLATTLPSSMEGYTWIGSLQLGENSYKNFREIDLLKRYLTSLYFAIITMATVGYGDIHAVNIREMVFVMIFVSFDMILGAYLIGNMTALIVKGSNTERYRDKMTELIKYMNRNKLVKDIRNQIKGHVRLQYDISYTDTNVLQDMPISIRAKVSQSLYRPYIEKVPLFKGCSSEFINQIVVRLQEEFFLPGEIIMEQGNAVDQLYFVSHGVLDGVAIAEDGSEETILQLEADCSFGEIAVLCNIPQPYTVRVSELSRLLRLDKQSFTNIMQIYFFDGRAVFKNLLEGNESTLQIKQLESDVSFHIGKQEAELALKVNNAAFHGDLHHLKGLIRAGADPNKSDYDGRSPLHHAASKGYEDVCQFLIQEGAEIDRRDKFGNTPMLEAIRNGHDRVAALMVKNGASLSLENAGSHLCQAVANGDVDFLKRVLSNGVDPNSRDYDHRTPLHLAAAEGLHVIARILLESGASVFTEDRWGNTPLDEARKCGSKVMIKLLDDAKFSELTEFPERLKEIHKTHPVRCTVFPFHPWGPREGRREGIVMWVPRSIEELVKAAQEKLGCSGWRILSEDGGRIPDVEMISDGQKLYLPAATSSDGHP</sequence>
<keyword evidence="10 16" id="KW-1133">Transmembrane helix</keyword>
<dbReference type="GO" id="GO:0034702">
    <property type="term" value="C:monoatomic ion channel complex"/>
    <property type="evidence" value="ECO:0007669"/>
    <property type="project" value="UniProtKB-KW"/>
</dbReference>
<keyword evidence="12 16" id="KW-0406">Ion transport</keyword>
<keyword evidence="7 16" id="KW-0631">Potassium channel</keyword>
<dbReference type="InterPro" id="IPR021789">
    <property type="entry name" value="KHA_dom"/>
</dbReference>
<keyword evidence="11 15" id="KW-0040">ANK repeat</keyword>
<organism evidence="20 21">
    <name type="scientific">Spirodela intermedia</name>
    <name type="common">Intermediate duckweed</name>
    <dbReference type="NCBI Taxonomy" id="51605"/>
    <lineage>
        <taxon>Eukaryota</taxon>
        <taxon>Viridiplantae</taxon>
        <taxon>Streptophyta</taxon>
        <taxon>Embryophyta</taxon>
        <taxon>Tracheophyta</taxon>
        <taxon>Spermatophyta</taxon>
        <taxon>Magnoliopsida</taxon>
        <taxon>Liliopsida</taxon>
        <taxon>Araceae</taxon>
        <taxon>Lemnoideae</taxon>
        <taxon>Spirodela</taxon>
    </lineage>
</organism>
<comment type="subcellular location">
    <subcellularLocation>
        <location evidence="1 16">Membrane</location>
        <topology evidence="1 16">Multi-pass membrane protein</topology>
    </subcellularLocation>
</comment>
<dbReference type="InterPro" id="IPR018490">
    <property type="entry name" value="cNMP-bd_dom_sf"/>
</dbReference>
<comment type="similarity">
    <text evidence="2 16">Belongs to the potassium channel family. Plant (TC 1.A.1.4) subfamily.</text>
</comment>
<dbReference type="SMART" id="SM00100">
    <property type="entry name" value="cNMP"/>
    <property type="match status" value="1"/>
</dbReference>
<dbReference type="SUPFAM" id="SSF81324">
    <property type="entry name" value="Voltage-gated potassium channels"/>
    <property type="match status" value="1"/>
</dbReference>
<keyword evidence="6" id="KW-0677">Repeat</keyword>
<evidence type="ECO:0000256" key="2">
    <source>
        <dbReference type="ARBA" id="ARBA00007929"/>
    </source>
</evidence>
<dbReference type="FunFam" id="2.60.120.10:FF:000074">
    <property type="entry name" value="Potassium channel KAT2"/>
    <property type="match status" value="1"/>
</dbReference>
<evidence type="ECO:0000256" key="9">
    <source>
        <dbReference type="ARBA" id="ARBA00022958"/>
    </source>
</evidence>
<reference evidence="20" key="1">
    <citation type="submission" date="2020-02" db="EMBL/GenBank/DDBJ databases">
        <authorList>
            <person name="Scholz U."/>
            <person name="Mascher M."/>
            <person name="Fiebig A."/>
        </authorList>
    </citation>
    <scope>NUCLEOTIDE SEQUENCE</scope>
</reference>
<dbReference type="SUPFAM" id="SSF51206">
    <property type="entry name" value="cAMP-binding domain-like"/>
    <property type="match status" value="1"/>
</dbReference>
<accession>A0A7I8KUS3</accession>
<dbReference type="Gene3D" id="2.60.120.10">
    <property type="entry name" value="Jelly Rolls"/>
    <property type="match status" value="1"/>
</dbReference>
<dbReference type="EMBL" id="LR746271">
    <property type="protein sequence ID" value="CAA7400838.1"/>
    <property type="molecule type" value="Genomic_DNA"/>
</dbReference>
<evidence type="ECO:0000256" key="8">
    <source>
        <dbReference type="ARBA" id="ARBA00022882"/>
    </source>
</evidence>
<dbReference type="PRINTS" id="PR01463">
    <property type="entry name" value="EAGCHANLFMLY"/>
</dbReference>
<evidence type="ECO:0000256" key="14">
    <source>
        <dbReference type="ARBA" id="ARBA00023303"/>
    </source>
</evidence>
<evidence type="ECO:0000256" key="5">
    <source>
        <dbReference type="ARBA" id="ARBA00022692"/>
    </source>
</evidence>
<comment type="domain">
    <text evidence="16">The KHA domain (rich in hydrophobic and acidic residues) present in the C-terminal part is likely to be important for tetramerization.</text>
</comment>
<dbReference type="InterPro" id="IPR036770">
    <property type="entry name" value="Ankyrin_rpt-contain_sf"/>
</dbReference>
<evidence type="ECO:0000313" key="20">
    <source>
        <dbReference type="EMBL" id="CAA7400838.1"/>
    </source>
</evidence>
<dbReference type="Pfam" id="PF00027">
    <property type="entry name" value="cNMP_binding"/>
    <property type="match status" value="1"/>
</dbReference>
<feature type="repeat" description="ANK" evidence="15">
    <location>
        <begin position="572"/>
        <end position="604"/>
    </location>
</feature>
<dbReference type="AlphaFoldDB" id="A0A7I8KUS3"/>
<evidence type="ECO:0000256" key="12">
    <source>
        <dbReference type="ARBA" id="ARBA00023065"/>
    </source>
</evidence>